<keyword evidence="4" id="KW-0378">Hydrolase</keyword>
<dbReference type="Pfam" id="PF23282">
    <property type="entry name" value="WHD_ROQ1"/>
    <property type="match status" value="1"/>
</dbReference>
<dbReference type="SMART" id="SM00255">
    <property type="entry name" value="TIR"/>
    <property type="match status" value="1"/>
</dbReference>
<dbReference type="InterPro" id="IPR035897">
    <property type="entry name" value="Toll_tir_struct_dom_sf"/>
</dbReference>
<dbReference type="InterPro" id="IPR002182">
    <property type="entry name" value="NB-ARC"/>
</dbReference>
<dbReference type="AlphaFoldDB" id="A0A6P5RI85"/>
<comment type="catalytic activity">
    <reaction evidence="7">
        <text>NAD(+) + H2O = ADP-D-ribose + nicotinamide + H(+)</text>
        <dbReference type="Rhea" id="RHEA:16301"/>
        <dbReference type="ChEBI" id="CHEBI:15377"/>
        <dbReference type="ChEBI" id="CHEBI:15378"/>
        <dbReference type="ChEBI" id="CHEBI:17154"/>
        <dbReference type="ChEBI" id="CHEBI:57540"/>
        <dbReference type="ChEBI" id="CHEBI:57967"/>
        <dbReference type="EC" id="3.2.2.6"/>
    </reaction>
    <physiologicalReaction direction="left-to-right" evidence="7">
        <dbReference type="Rhea" id="RHEA:16302"/>
    </physiologicalReaction>
</comment>
<organism evidence="9 10">
    <name type="scientific">Prunus avium</name>
    <name type="common">Cherry</name>
    <name type="synonym">Cerasus avium</name>
    <dbReference type="NCBI Taxonomy" id="42229"/>
    <lineage>
        <taxon>Eukaryota</taxon>
        <taxon>Viridiplantae</taxon>
        <taxon>Streptophyta</taxon>
        <taxon>Embryophyta</taxon>
        <taxon>Tracheophyta</taxon>
        <taxon>Spermatophyta</taxon>
        <taxon>Magnoliopsida</taxon>
        <taxon>eudicotyledons</taxon>
        <taxon>Gunneridae</taxon>
        <taxon>Pentapetalae</taxon>
        <taxon>rosids</taxon>
        <taxon>fabids</taxon>
        <taxon>Rosales</taxon>
        <taxon>Rosaceae</taxon>
        <taxon>Amygdaloideae</taxon>
        <taxon>Amygdaleae</taxon>
        <taxon>Prunus</taxon>
    </lineage>
</organism>
<evidence type="ECO:0000259" key="8">
    <source>
        <dbReference type="PROSITE" id="PS50104"/>
    </source>
</evidence>
<dbReference type="GeneID" id="110746578"/>
<dbReference type="Pfam" id="PF20160">
    <property type="entry name" value="C-JID"/>
    <property type="match status" value="1"/>
</dbReference>
<evidence type="ECO:0000256" key="6">
    <source>
        <dbReference type="ARBA" id="ARBA00023027"/>
    </source>
</evidence>
<evidence type="ECO:0000313" key="10">
    <source>
        <dbReference type="RefSeq" id="XP_021802492.1"/>
    </source>
</evidence>
<keyword evidence="3" id="KW-0677">Repeat</keyword>
<dbReference type="Gene3D" id="3.40.50.300">
    <property type="entry name" value="P-loop containing nucleotide triphosphate hydrolases"/>
    <property type="match status" value="1"/>
</dbReference>
<dbReference type="PRINTS" id="PR00364">
    <property type="entry name" value="DISEASERSIST"/>
</dbReference>
<dbReference type="InterPro" id="IPR032675">
    <property type="entry name" value="LRR_dom_sf"/>
</dbReference>
<dbReference type="InterPro" id="IPR036390">
    <property type="entry name" value="WH_DNA-bd_sf"/>
</dbReference>
<evidence type="ECO:0000256" key="3">
    <source>
        <dbReference type="ARBA" id="ARBA00022737"/>
    </source>
</evidence>
<dbReference type="InterPro" id="IPR000157">
    <property type="entry name" value="TIR_dom"/>
</dbReference>
<reference evidence="10" key="1">
    <citation type="submission" date="2025-08" db="UniProtKB">
        <authorList>
            <consortium name="RefSeq"/>
        </authorList>
    </citation>
    <scope>IDENTIFICATION</scope>
</reference>
<dbReference type="PANTHER" id="PTHR11017:SF527">
    <property type="entry name" value="TMV RESISTANCE PROTEIN N-LIKE"/>
    <property type="match status" value="1"/>
</dbReference>
<dbReference type="SUPFAM" id="SSF52058">
    <property type="entry name" value="L domain-like"/>
    <property type="match status" value="1"/>
</dbReference>
<dbReference type="Pfam" id="PF01582">
    <property type="entry name" value="TIR"/>
    <property type="match status" value="1"/>
</dbReference>
<sequence length="1049" mass="120245">MALPSFPSIESATQWKYDVFLSFRGEDTRNGFTSHLYHELQWRSIKTFKDDSKLEKGTTISQELSTAIEQSRFAIIILSPNYASSSWCLDELTKILECMKARDTILPIFYHVDPSHVRNQTGTFLEAFIKHEEKLREGIEKVKQWRAALTNVANRNGWDSKDKSESELIKDVIEHIWNKLQPSFPLSLGSIEKLVGTDSTLQELRLLLDLEANDVRYIGICGMGGMGKTTISRLVYQRISHTFEVSNFLADVRKYGQNGLVHLQKQLLSHILKKQNIKIWDVYSGSTMIKNCFCDKKVLLILDDVDQLNQLEMLVGKKEWFGTGSRIIVTTRDERVLLEHGIEKSYKVKGLNNIKALELFSWNAFKKYRPEEQYLELSKCFIQYSRGLPLALKTLGSYLYKRGLDEWSSALDKLEKVPNVTIFHTLKISYDGLDEMEKRMFLDVACFHKGKEKGQVIEMLDSRGFCGSIGIQVLHEKSILTIEYGNGFEPDKVQMHDLMQEMAWEIVRQESYDDIGRRSRLWLRNDILHVLANNTGTEAIEAMVLCLPKVEEVHWNPEAFSKMSKLKVLQFDNLIFSPGPKTLPNSIRILEWRCYPSKFLPPSFQPEFLTKLSLPRSEIVQLWNGVKYIGNLKSLDLSFSRNLIRTPDFTGTPNLETFNVMGCTNLVEIHPSISVLKRLKTLNLGHCGRVESFPSHEMPGGKKKKPLQVLRFGICWRKNPEPWGVMLPSLDGLCCLERLDLSDCNLYEGAIPDDIGYLFSLRDLNLSGNNFVILPSGITRLCNLRFLNLKRCERLQELPDLPSNRWLRINADDCTCLKIVPVASEFSTYLTLLSRFSSINCFGLVDNLGGINILVSILRRFLEALYLRQFLEVPGFQFKLDIVTPGNVIPKWFNYQRVGHSLMLKVPSHLEGKNRLGIVLCAVFADEQNALLDVFNSFTIQCSSSAFGSVYGPIFEVGHLVSDHIWVSYAPLSHWDYRRPISIHFKALYGSQRRRMIQRLRRIKKCGAFLVNHDIDSHKSSEGAPAPGAILKRTHEHDEILPRKRSREA</sequence>
<proteinExistence type="predicted"/>
<dbReference type="FunFam" id="3.40.50.10140:FF:000007">
    <property type="entry name" value="Disease resistance protein (TIR-NBS-LRR class)"/>
    <property type="match status" value="1"/>
</dbReference>
<dbReference type="InterPro" id="IPR027417">
    <property type="entry name" value="P-loop_NTPase"/>
</dbReference>
<dbReference type="KEGG" id="pavi:110746578"/>
<keyword evidence="9" id="KW-1185">Reference proteome</keyword>
<name>A0A6P5RI85_PRUAV</name>
<dbReference type="Gene3D" id="3.80.10.10">
    <property type="entry name" value="Ribonuclease Inhibitor"/>
    <property type="match status" value="2"/>
</dbReference>
<dbReference type="Pfam" id="PF00931">
    <property type="entry name" value="NB-ARC"/>
    <property type="match status" value="1"/>
</dbReference>
<dbReference type="SUPFAM" id="SSF46785">
    <property type="entry name" value="Winged helix' DNA-binding domain"/>
    <property type="match status" value="1"/>
</dbReference>
<evidence type="ECO:0000313" key="9">
    <source>
        <dbReference type="Proteomes" id="UP000515124"/>
    </source>
</evidence>
<dbReference type="Proteomes" id="UP000515124">
    <property type="component" value="Unplaced"/>
</dbReference>
<dbReference type="InterPro" id="IPR042197">
    <property type="entry name" value="Apaf_helical"/>
</dbReference>
<evidence type="ECO:0000256" key="7">
    <source>
        <dbReference type="ARBA" id="ARBA00047304"/>
    </source>
</evidence>
<dbReference type="GO" id="GO:0061809">
    <property type="term" value="F:NAD+ nucleosidase activity, cyclic ADP-ribose generating"/>
    <property type="evidence" value="ECO:0007669"/>
    <property type="project" value="UniProtKB-EC"/>
</dbReference>
<evidence type="ECO:0000256" key="1">
    <source>
        <dbReference type="ARBA" id="ARBA00011982"/>
    </source>
</evidence>
<gene>
    <name evidence="10" type="primary">LOC110746578</name>
</gene>
<dbReference type="GO" id="GO:0007165">
    <property type="term" value="P:signal transduction"/>
    <property type="evidence" value="ECO:0007669"/>
    <property type="project" value="InterPro"/>
</dbReference>
<keyword evidence="2" id="KW-0433">Leucine-rich repeat</keyword>
<dbReference type="PANTHER" id="PTHR11017">
    <property type="entry name" value="LEUCINE-RICH REPEAT-CONTAINING PROTEIN"/>
    <property type="match status" value="1"/>
</dbReference>
<dbReference type="Gene3D" id="1.10.8.430">
    <property type="entry name" value="Helical domain of apoptotic protease-activating factors"/>
    <property type="match status" value="1"/>
</dbReference>
<dbReference type="Gene3D" id="3.40.50.10140">
    <property type="entry name" value="Toll/interleukin-1 receptor homology (TIR) domain"/>
    <property type="match status" value="1"/>
</dbReference>
<keyword evidence="5" id="KW-0611">Plant defense</keyword>
<dbReference type="InterPro" id="IPR058192">
    <property type="entry name" value="WHD_ROQ1-like"/>
</dbReference>
<evidence type="ECO:0000256" key="4">
    <source>
        <dbReference type="ARBA" id="ARBA00022801"/>
    </source>
</evidence>
<dbReference type="InterPro" id="IPR001611">
    <property type="entry name" value="Leu-rich_rpt"/>
</dbReference>
<dbReference type="InterPro" id="IPR044974">
    <property type="entry name" value="Disease_R_plants"/>
</dbReference>
<dbReference type="InterPro" id="IPR045344">
    <property type="entry name" value="C-JID"/>
</dbReference>
<evidence type="ECO:0000256" key="2">
    <source>
        <dbReference type="ARBA" id="ARBA00022614"/>
    </source>
</evidence>
<protein>
    <recommendedName>
        <fullName evidence="1">ADP-ribosyl cyclase/cyclic ADP-ribose hydrolase</fullName>
        <ecNumber evidence="1">3.2.2.6</ecNumber>
    </recommendedName>
</protein>
<dbReference type="RefSeq" id="XP_021802492.1">
    <property type="nucleotide sequence ID" value="XM_021946800.1"/>
</dbReference>
<dbReference type="Pfam" id="PF00560">
    <property type="entry name" value="LRR_1"/>
    <property type="match status" value="2"/>
</dbReference>
<dbReference type="GO" id="GO:0043531">
    <property type="term" value="F:ADP binding"/>
    <property type="evidence" value="ECO:0007669"/>
    <property type="project" value="InterPro"/>
</dbReference>
<dbReference type="SUPFAM" id="SSF52540">
    <property type="entry name" value="P-loop containing nucleoside triphosphate hydrolases"/>
    <property type="match status" value="1"/>
</dbReference>
<dbReference type="EC" id="3.2.2.6" evidence="1"/>
<dbReference type="GO" id="GO:0006952">
    <property type="term" value="P:defense response"/>
    <property type="evidence" value="ECO:0007669"/>
    <property type="project" value="UniProtKB-KW"/>
</dbReference>
<evidence type="ECO:0000256" key="5">
    <source>
        <dbReference type="ARBA" id="ARBA00022821"/>
    </source>
</evidence>
<keyword evidence="6" id="KW-0520">NAD</keyword>
<accession>A0A6P5RI85</accession>
<dbReference type="PROSITE" id="PS50104">
    <property type="entry name" value="TIR"/>
    <property type="match status" value="1"/>
</dbReference>
<feature type="domain" description="TIR" evidence="8">
    <location>
        <begin position="15"/>
        <end position="180"/>
    </location>
</feature>
<dbReference type="SUPFAM" id="SSF52200">
    <property type="entry name" value="Toll/Interleukin receptor TIR domain"/>
    <property type="match status" value="1"/>
</dbReference>